<name>S5ZUT2_9SPIR</name>
<evidence type="ECO:0000256" key="7">
    <source>
        <dbReference type="ARBA" id="ARBA00022989"/>
    </source>
</evidence>
<evidence type="ECO:0000256" key="1">
    <source>
        <dbReference type="ARBA" id="ARBA00004651"/>
    </source>
</evidence>
<keyword evidence="13" id="KW-1185">Reference proteome</keyword>
<dbReference type="STRING" id="1291379.TPE_1465"/>
<feature type="transmembrane region" description="Helical" evidence="9">
    <location>
        <begin position="130"/>
        <end position="153"/>
    </location>
</feature>
<dbReference type="GO" id="GO:0016887">
    <property type="term" value="F:ATP hydrolysis activity"/>
    <property type="evidence" value="ECO:0007669"/>
    <property type="project" value="InterPro"/>
</dbReference>
<dbReference type="GO" id="GO:0005886">
    <property type="term" value="C:plasma membrane"/>
    <property type="evidence" value="ECO:0007669"/>
    <property type="project" value="UniProtKB-SubCell"/>
</dbReference>
<dbReference type="InterPro" id="IPR003439">
    <property type="entry name" value="ABC_transporter-like_ATP-bd"/>
</dbReference>
<feature type="domain" description="ABC transporter" evidence="10">
    <location>
        <begin position="311"/>
        <end position="546"/>
    </location>
</feature>
<evidence type="ECO:0000256" key="8">
    <source>
        <dbReference type="ARBA" id="ARBA00023136"/>
    </source>
</evidence>
<keyword evidence="7 9" id="KW-1133">Transmembrane helix</keyword>
<dbReference type="Proteomes" id="UP000015620">
    <property type="component" value="Chromosome"/>
</dbReference>
<sequence>MICCIYEVLPIINVFSVSFVVGNIFRGAETNYPLIFMLLIFFTVLHSIFGYLNMWTEHDIAYRLLYEMRYEMYCRLEKALPSFSNPMMSSEITSIASNDMNLIEWFYAHTVNIYVACILMFLSLEIFFFYIHYWIAVNSFLWIVLYLLCPFLFNRKSQEDGKNIRETYGKLSNAVIDGIQGLREIMSFNLLKQYKTNLFRTVRTYDETKRKDAQRRSHEWVYVMSVMALMNITMLLIANKLYRSESLDVKWIPVILAMSGSLFVVFSKFISMSTQFSSVFAAASRVFHLLNLPIQVEDCGKEKFDGKIETVQFENVVYSYPGSSDNQIKKMNFTLEKNKKIALSGESGAGKSTIVHLLQRYADPIEGRILVNGRDIREFTLDSWRSAVAVVTQETYLFKGTVAENIRMGNPEATMEEVISAAKIAQAHDFIMEMPNGYDSEVGERALKLSGGQKQRISIARAILKGASFIIFDEAQSALDSENEEKLNLAIKNSFHNKLLLFIAHRVSSVRSSDRVLFIDGGKVISFDTFDELKKNNSLFREKVLGGKK</sequence>
<evidence type="ECO:0000259" key="10">
    <source>
        <dbReference type="PROSITE" id="PS50893"/>
    </source>
</evidence>
<reference evidence="12 13" key="1">
    <citation type="journal article" date="2013" name="PLoS ONE">
        <title>Genome-Wide Relatedness of Treponema pedis, from Gingiva and Necrotic Skin Lesions of Pigs, with the Human Oral Pathogen Treponema denticola.</title>
        <authorList>
            <person name="Svartstrom O."/>
            <person name="Mushtaq M."/>
            <person name="Pringle M."/>
            <person name="Segerman B."/>
        </authorList>
    </citation>
    <scope>NUCLEOTIDE SEQUENCE [LARGE SCALE GENOMIC DNA]</scope>
    <source>
        <strain evidence="12">T A4</strain>
    </source>
</reference>
<feature type="transmembrane region" description="Helical" evidence="9">
    <location>
        <begin position="105"/>
        <end position="124"/>
    </location>
</feature>
<keyword evidence="5" id="KW-0547">Nucleotide-binding</keyword>
<feature type="transmembrane region" description="Helical" evidence="9">
    <location>
        <begin position="34"/>
        <end position="54"/>
    </location>
</feature>
<keyword evidence="4 9" id="KW-0812">Transmembrane</keyword>
<dbReference type="HOGENOM" id="CLU_000604_84_9_12"/>
<feature type="transmembrane region" description="Helical" evidence="9">
    <location>
        <begin position="251"/>
        <end position="270"/>
    </location>
</feature>
<dbReference type="InterPro" id="IPR036640">
    <property type="entry name" value="ABC1_TM_sf"/>
</dbReference>
<evidence type="ECO:0000256" key="3">
    <source>
        <dbReference type="ARBA" id="ARBA00022475"/>
    </source>
</evidence>
<dbReference type="Gene3D" id="1.20.1560.10">
    <property type="entry name" value="ABC transporter type 1, transmembrane domain"/>
    <property type="match status" value="1"/>
</dbReference>
<dbReference type="PANTHER" id="PTHR43394:SF1">
    <property type="entry name" value="ATP-BINDING CASSETTE SUB-FAMILY B MEMBER 10, MITOCHONDRIAL"/>
    <property type="match status" value="1"/>
</dbReference>
<dbReference type="InterPro" id="IPR039421">
    <property type="entry name" value="Type_1_exporter"/>
</dbReference>
<dbReference type="SUPFAM" id="SSF90123">
    <property type="entry name" value="ABC transporter transmembrane region"/>
    <property type="match status" value="1"/>
</dbReference>
<dbReference type="PANTHER" id="PTHR43394">
    <property type="entry name" value="ATP-DEPENDENT PERMEASE MDL1, MITOCHONDRIAL"/>
    <property type="match status" value="1"/>
</dbReference>
<dbReference type="GO" id="GO:0005524">
    <property type="term" value="F:ATP binding"/>
    <property type="evidence" value="ECO:0007669"/>
    <property type="project" value="UniProtKB-KW"/>
</dbReference>
<keyword evidence="2" id="KW-0813">Transport</keyword>
<dbReference type="Pfam" id="PF00005">
    <property type="entry name" value="ABC_tran"/>
    <property type="match status" value="1"/>
</dbReference>
<dbReference type="PROSITE" id="PS00211">
    <property type="entry name" value="ABC_TRANSPORTER_1"/>
    <property type="match status" value="1"/>
</dbReference>
<keyword evidence="6" id="KW-0067">ATP-binding</keyword>
<feature type="domain" description="ABC transmembrane type-1" evidence="11">
    <location>
        <begin position="1"/>
        <end position="278"/>
    </location>
</feature>
<comment type="subcellular location">
    <subcellularLocation>
        <location evidence="1">Cell membrane</location>
        <topology evidence="1">Multi-pass membrane protein</topology>
    </subcellularLocation>
</comment>
<evidence type="ECO:0000256" key="5">
    <source>
        <dbReference type="ARBA" id="ARBA00022741"/>
    </source>
</evidence>
<dbReference type="GO" id="GO:0015421">
    <property type="term" value="F:ABC-type oligopeptide transporter activity"/>
    <property type="evidence" value="ECO:0007669"/>
    <property type="project" value="TreeGrafter"/>
</dbReference>
<evidence type="ECO:0000256" key="9">
    <source>
        <dbReference type="SAM" id="Phobius"/>
    </source>
</evidence>
<evidence type="ECO:0000259" key="11">
    <source>
        <dbReference type="PROSITE" id="PS50929"/>
    </source>
</evidence>
<gene>
    <name evidence="12" type="ORF">TPE_1465</name>
</gene>
<evidence type="ECO:0000256" key="4">
    <source>
        <dbReference type="ARBA" id="ARBA00022692"/>
    </source>
</evidence>
<dbReference type="Pfam" id="PF00664">
    <property type="entry name" value="ABC_membrane"/>
    <property type="match status" value="1"/>
</dbReference>
<protein>
    <submittedName>
        <fullName evidence="12">ABC transporter</fullName>
    </submittedName>
</protein>
<dbReference type="FunFam" id="3.40.50.300:FF:000221">
    <property type="entry name" value="Multidrug ABC transporter ATP-binding protein"/>
    <property type="match status" value="1"/>
</dbReference>
<dbReference type="AlphaFoldDB" id="S5ZUT2"/>
<organism evidence="12 13">
    <name type="scientific">Treponema pedis str. T A4</name>
    <dbReference type="NCBI Taxonomy" id="1291379"/>
    <lineage>
        <taxon>Bacteria</taxon>
        <taxon>Pseudomonadati</taxon>
        <taxon>Spirochaetota</taxon>
        <taxon>Spirochaetia</taxon>
        <taxon>Spirochaetales</taxon>
        <taxon>Treponemataceae</taxon>
        <taxon>Treponema</taxon>
    </lineage>
</organism>
<keyword evidence="8 9" id="KW-0472">Membrane</keyword>
<evidence type="ECO:0000313" key="13">
    <source>
        <dbReference type="Proteomes" id="UP000015620"/>
    </source>
</evidence>
<dbReference type="Gene3D" id="3.40.50.300">
    <property type="entry name" value="P-loop containing nucleotide triphosphate hydrolases"/>
    <property type="match status" value="1"/>
</dbReference>
<dbReference type="InterPro" id="IPR011527">
    <property type="entry name" value="ABC1_TM_dom"/>
</dbReference>
<evidence type="ECO:0000313" key="12">
    <source>
        <dbReference type="EMBL" id="AGT43960.1"/>
    </source>
</evidence>
<accession>S5ZUT2</accession>
<proteinExistence type="predicted"/>
<dbReference type="PATRIC" id="fig|1291379.3.peg.1451"/>
<feature type="transmembrane region" description="Helical" evidence="9">
    <location>
        <begin position="7"/>
        <end position="28"/>
    </location>
</feature>
<dbReference type="EMBL" id="CP004120">
    <property type="protein sequence ID" value="AGT43960.1"/>
    <property type="molecule type" value="Genomic_DNA"/>
</dbReference>
<keyword evidence="3" id="KW-1003">Cell membrane</keyword>
<feature type="transmembrane region" description="Helical" evidence="9">
    <location>
        <begin position="220"/>
        <end position="239"/>
    </location>
</feature>
<dbReference type="InterPro" id="IPR027417">
    <property type="entry name" value="P-loop_NTPase"/>
</dbReference>
<dbReference type="InterPro" id="IPR017871">
    <property type="entry name" value="ABC_transporter-like_CS"/>
</dbReference>
<evidence type="ECO:0000256" key="6">
    <source>
        <dbReference type="ARBA" id="ARBA00022840"/>
    </source>
</evidence>
<dbReference type="KEGG" id="tped:TPE_1465"/>
<evidence type="ECO:0000256" key="2">
    <source>
        <dbReference type="ARBA" id="ARBA00022448"/>
    </source>
</evidence>
<dbReference type="SMART" id="SM00382">
    <property type="entry name" value="AAA"/>
    <property type="match status" value="1"/>
</dbReference>
<dbReference type="SUPFAM" id="SSF52540">
    <property type="entry name" value="P-loop containing nucleoside triphosphate hydrolases"/>
    <property type="match status" value="1"/>
</dbReference>
<dbReference type="InterPro" id="IPR003593">
    <property type="entry name" value="AAA+_ATPase"/>
</dbReference>
<dbReference type="PROSITE" id="PS50893">
    <property type="entry name" value="ABC_TRANSPORTER_2"/>
    <property type="match status" value="1"/>
</dbReference>
<dbReference type="PROSITE" id="PS50929">
    <property type="entry name" value="ABC_TM1F"/>
    <property type="match status" value="1"/>
</dbReference>